<evidence type="ECO:0000256" key="1">
    <source>
        <dbReference type="SAM" id="MobiDB-lite"/>
    </source>
</evidence>
<feature type="compositionally biased region" description="Low complexity" evidence="1">
    <location>
        <begin position="38"/>
        <end position="51"/>
    </location>
</feature>
<evidence type="ECO:0000313" key="3">
    <source>
        <dbReference type="Proteomes" id="UP000507222"/>
    </source>
</evidence>
<accession>A0A6J5U063</accession>
<evidence type="ECO:0000313" key="2">
    <source>
        <dbReference type="EMBL" id="CAB4268914.1"/>
    </source>
</evidence>
<dbReference type="EMBL" id="CAEKDK010000002">
    <property type="protein sequence ID" value="CAB4268914.1"/>
    <property type="molecule type" value="Genomic_DNA"/>
</dbReference>
<protein>
    <recommendedName>
        <fullName evidence="4">Reverse transcriptase Ty1/copia-type domain-containing protein</fullName>
    </recommendedName>
</protein>
<sequence length="190" mass="21689">MFNLAIPHSLNLFSPLFVYQHDSNRHIFPFPLPSPSSTATVSQSSSRHSPSPAVPQVRDPPAHSMANKVREWRLAMADEFNSLKRAGTRVLMPLTSSMNVLPNKWVFHLKRNSDDRFNVIKPDLLGTFSATIRTYTWRHWRGQPTEDAVVPPPLAHHKKPSKTTTKAHKIYKEIQIDLHTLFQGTKSHKI</sequence>
<proteinExistence type="predicted"/>
<reference evidence="2 3" key="1">
    <citation type="submission" date="2020-05" db="EMBL/GenBank/DDBJ databases">
        <authorList>
            <person name="Campoy J."/>
            <person name="Schneeberger K."/>
            <person name="Spophaly S."/>
        </authorList>
    </citation>
    <scope>NUCLEOTIDE SEQUENCE [LARGE SCALE GENOMIC DNA]</scope>
    <source>
        <strain evidence="2">PruArmRojPasFocal</strain>
    </source>
</reference>
<evidence type="ECO:0008006" key="4">
    <source>
        <dbReference type="Google" id="ProtNLM"/>
    </source>
</evidence>
<dbReference type="AlphaFoldDB" id="A0A6J5U063"/>
<gene>
    <name evidence="2" type="ORF">CURHAP_LOCUS13641</name>
</gene>
<dbReference type="Proteomes" id="UP000507222">
    <property type="component" value="Unassembled WGS sequence"/>
</dbReference>
<name>A0A6J5U063_PRUAR</name>
<organism evidence="2 3">
    <name type="scientific">Prunus armeniaca</name>
    <name type="common">Apricot</name>
    <name type="synonym">Armeniaca vulgaris</name>
    <dbReference type="NCBI Taxonomy" id="36596"/>
    <lineage>
        <taxon>Eukaryota</taxon>
        <taxon>Viridiplantae</taxon>
        <taxon>Streptophyta</taxon>
        <taxon>Embryophyta</taxon>
        <taxon>Tracheophyta</taxon>
        <taxon>Spermatophyta</taxon>
        <taxon>Magnoliopsida</taxon>
        <taxon>eudicotyledons</taxon>
        <taxon>Gunneridae</taxon>
        <taxon>Pentapetalae</taxon>
        <taxon>rosids</taxon>
        <taxon>fabids</taxon>
        <taxon>Rosales</taxon>
        <taxon>Rosaceae</taxon>
        <taxon>Amygdaloideae</taxon>
        <taxon>Amygdaleae</taxon>
        <taxon>Prunus</taxon>
    </lineage>
</organism>
<feature type="region of interest" description="Disordered" evidence="1">
    <location>
        <begin position="38"/>
        <end position="62"/>
    </location>
</feature>